<comment type="similarity">
    <text evidence="2">Belongs to the glycosyl hydrolase 3 family.</text>
</comment>
<gene>
    <name evidence="7" type="ORF">KHU32_14780</name>
</gene>
<dbReference type="Proteomes" id="UP000766336">
    <property type="component" value="Unassembled WGS sequence"/>
</dbReference>
<evidence type="ECO:0000259" key="6">
    <source>
        <dbReference type="Pfam" id="PF00933"/>
    </source>
</evidence>
<organism evidence="7 8">
    <name type="scientific">Roseococcus pinisoli</name>
    <dbReference type="NCBI Taxonomy" id="2835040"/>
    <lineage>
        <taxon>Bacteria</taxon>
        <taxon>Pseudomonadati</taxon>
        <taxon>Pseudomonadota</taxon>
        <taxon>Alphaproteobacteria</taxon>
        <taxon>Acetobacterales</taxon>
        <taxon>Roseomonadaceae</taxon>
        <taxon>Roseococcus</taxon>
    </lineage>
</organism>
<sequence>MLAYPLAWLGWFRHRDKLAAAVGDLLLVGFYGASTASPSARLLARQARRAQVGAVFFVSQNVGTMEELKGLLGLFGAGEGWAPLLAIDHEGGTVQRLTEAHGMTRLPSARDVAAGLSPAEACGIYAQAGRELAAVGFDVNLGPVVDVDDPTNPSIGISGRAYGTDPQLIASYGEAFVEGFSGTGIICAAKHFPGHGRSTGDSHYHAADISATWTEDELEPFVRLIASNHPPPMVMTGHLRLDQVAPDGRPATISAPIVTGLLRERLGYRGVVVTDDLDMKAVNHLMGRKEALVQAIAAGNDLIMIKNLFGYDPLLPQRAVGWVRAAIAEGVLSEEQVLGAAARVRALRAK</sequence>
<dbReference type="PANTHER" id="PTHR30480:SF13">
    <property type="entry name" value="BETA-HEXOSAMINIDASE"/>
    <property type="match status" value="1"/>
</dbReference>
<dbReference type="SUPFAM" id="SSF51445">
    <property type="entry name" value="(Trans)glycosidases"/>
    <property type="match status" value="1"/>
</dbReference>
<evidence type="ECO:0000256" key="5">
    <source>
        <dbReference type="ARBA" id="ARBA00023295"/>
    </source>
</evidence>
<keyword evidence="5" id="KW-0326">Glycosidase</keyword>
<name>A0ABS5QF76_9PROT</name>
<dbReference type="PANTHER" id="PTHR30480">
    <property type="entry name" value="BETA-HEXOSAMINIDASE-RELATED"/>
    <property type="match status" value="1"/>
</dbReference>
<reference evidence="7 8" key="1">
    <citation type="submission" date="2021-05" db="EMBL/GenBank/DDBJ databases">
        <title>Roseococcus sp. XZZS9, whole genome shotgun sequencing project.</title>
        <authorList>
            <person name="Zhao G."/>
            <person name="Shen L."/>
        </authorList>
    </citation>
    <scope>NUCLEOTIDE SEQUENCE [LARGE SCALE GENOMIC DNA]</scope>
    <source>
        <strain evidence="7 8">XZZS9</strain>
    </source>
</reference>
<dbReference type="RefSeq" id="WP_213670840.1">
    <property type="nucleotide sequence ID" value="NZ_JAHCDA010000002.1"/>
</dbReference>
<proteinExistence type="inferred from homology"/>
<evidence type="ECO:0000256" key="1">
    <source>
        <dbReference type="ARBA" id="ARBA00001231"/>
    </source>
</evidence>
<accession>A0ABS5QF76</accession>
<evidence type="ECO:0000256" key="3">
    <source>
        <dbReference type="ARBA" id="ARBA00012663"/>
    </source>
</evidence>
<dbReference type="InterPro" id="IPR019800">
    <property type="entry name" value="Glyco_hydro_3_AS"/>
</dbReference>
<protein>
    <recommendedName>
        <fullName evidence="3">beta-N-acetylhexosaminidase</fullName>
        <ecNumber evidence="3">3.2.1.52</ecNumber>
    </recommendedName>
</protein>
<dbReference type="InterPro" id="IPR017853">
    <property type="entry name" value="GH"/>
</dbReference>
<dbReference type="Pfam" id="PF00933">
    <property type="entry name" value="Glyco_hydro_3"/>
    <property type="match status" value="1"/>
</dbReference>
<evidence type="ECO:0000256" key="2">
    <source>
        <dbReference type="ARBA" id="ARBA00005336"/>
    </source>
</evidence>
<comment type="caution">
    <text evidence="7">The sequence shown here is derived from an EMBL/GenBank/DDBJ whole genome shotgun (WGS) entry which is preliminary data.</text>
</comment>
<feature type="domain" description="Glycoside hydrolase family 3 N-terminal" evidence="6">
    <location>
        <begin position="48"/>
        <end position="345"/>
    </location>
</feature>
<keyword evidence="4 7" id="KW-0378">Hydrolase</keyword>
<keyword evidence="8" id="KW-1185">Reference proteome</keyword>
<dbReference type="GO" id="GO:0016787">
    <property type="term" value="F:hydrolase activity"/>
    <property type="evidence" value="ECO:0007669"/>
    <property type="project" value="UniProtKB-KW"/>
</dbReference>
<dbReference type="EMBL" id="JAHCDA010000002">
    <property type="protein sequence ID" value="MBS7812214.1"/>
    <property type="molecule type" value="Genomic_DNA"/>
</dbReference>
<dbReference type="InterPro" id="IPR036962">
    <property type="entry name" value="Glyco_hydro_3_N_sf"/>
</dbReference>
<dbReference type="Gene3D" id="3.20.20.300">
    <property type="entry name" value="Glycoside hydrolase, family 3, N-terminal domain"/>
    <property type="match status" value="1"/>
</dbReference>
<evidence type="ECO:0000313" key="7">
    <source>
        <dbReference type="EMBL" id="MBS7812214.1"/>
    </source>
</evidence>
<comment type="catalytic activity">
    <reaction evidence="1">
        <text>Hydrolysis of terminal non-reducing N-acetyl-D-hexosamine residues in N-acetyl-beta-D-hexosaminides.</text>
        <dbReference type="EC" id="3.2.1.52"/>
    </reaction>
</comment>
<dbReference type="EC" id="3.2.1.52" evidence="3"/>
<dbReference type="InterPro" id="IPR001764">
    <property type="entry name" value="Glyco_hydro_3_N"/>
</dbReference>
<dbReference type="InterPro" id="IPR050226">
    <property type="entry name" value="NagZ_Beta-hexosaminidase"/>
</dbReference>
<evidence type="ECO:0000313" key="8">
    <source>
        <dbReference type="Proteomes" id="UP000766336"/>
    </source>
</evidence>
<dbReference type="PROSITE" id="PS00775">
    <property type="entry name" value="GLYCOSYL_HYDROL_F3"/>
    <property type="match status" value="1"/>
</dbReference>
<evidence type="ECO:0000256" key="4">
    <source>
        <dbReference type="ARBA" id="ARBA00022801"/>
    </source>
</evidence>